<organism evidence="2 3">
    <name type="scientific">Blumeria graminis f. sp. triticale</name>
    <dbReference type="NCBI Taxonomy" id="1689686"/>
    <lineage>
        <taxon>Eukaryota</taxon>
        <taxon>Fungi</taxon>
        <taxon>Dikarya</taxon>
        <taxon>Ascomycota</taxon>
        <taxon>Pezizomycotina</taxon>
        <taxon>Leotiomycetes</taxon>
        <taxon>Erysiphales</taxon>
        <taxon>Erysiphaceae</taxon>
        <taxon>Blumeria</taxon>
    </lineage>
</organism>
<proteinExistence type="predicted"/>
<name>A0A9W4CTR0_BLUGR</name>
<dbReference type="Pfam" id="PF17667">
    <property type="entry name" value="Pkinase_fungal"/>
    <property type="match status" value="2"/>
</dbReference>
<dbReference type="AlphaFoldDB" id="A0A9W4CTR0"/>
<dbReference type="PANTHER" id="PTHR38248">
    <property type="entry name" value="FUNK1 6"/>
    <property type="match status" value="1"/>
</dbReference>
<dbReference type="EMBL" id="CAJHIT010000001">
    <property type="protein sequence ID" value="CAD6498648.1"/>
    <property type="molecule type" value="Genomic_DNA"/>
</dbReference>
<protein>
    <submittedName>
        <fullName evidence="2">BgTH12-04309</fullName>
    </submittedName>
</protein>
<comment type="caution">
    <text evidence="2">The sequence shown here is derived from an EMBL/GenBank/DDBJ whole genome shotgun (WGS) entry which is preliminary data.</text>
</comment>
<dbReference type="PANTHER" id="PTHR38248:SF2">
    <property type="entry name" value="FUNK1 11"/>
    <property type="match status" value="1"/>
</dbReference>
<dbReference type="Proteomes" id="UP000683417">
    <property type="component" value="Unassembled WGS sequence"/>
</dbReference>
<dbReference type="InterPro" id="IPR040976">
    <property type="entry name" value="Pkinase_fungal"/>
</dbReference>
<reference evidence="2" key="1">
    <citation type="submission" date="2020-10" db="EMBL/GenBank/DDBJ databases">
        <authorList>
            <person name="Muller C M."/>
        </authorList>
    </citation>
    <scope>NUCLEOTIDE SEQUENCE</scope>
    <source>
        <strain evidence="2">THUN-12</strain>
    </source>
</reference>
<accession>A0A9W4CTR0</accession>
<evidence type="ECO:0000313" key="2">
    <source>
        <dbReference type="EMBL" id="CAD6498648.1"/>
    </source>
</evidence>
<gene>
    <name evidence="2" type="ORF">BGTH12_LOCUS6</name>
</gene>
<feature type="domain" description="Fungal-type protein kinase" evidence="1">
    <location>
        <begin position="149"/>
        <end position="410"/>
    </location>
</feature>
<evidence type="ECO:0000259" key="1">
    <source>
        <dbReference type="Pfam" id="PF17667"/>
    </source>
</evidence>
<evidence type="ECO:0000313" key="3">
    <source>
        <dbReference type="Proteomes" id="UP000683417"/>
    </source>
</evidence>
<feature type="domain" description="Fungal-type protein kinase" evidence="1">
    <location>
        <begin position="415"/>
        <end position="483"/>
    </location>
</feature>
<sequence>MQKQHTSTSKKRNIAESNGYSKVANDLTQALKAELAGKVYRNVGNFWETQFENKAWSDLTLRIWQSYCDHGQCGSDNVFSADMDEAAMQRWLYAFQDRFLKQLMSKAEKPKSDKPVVKKEPKDPKVRGKFCHTTKTKEFDGGLSERKLDFFIESSTILECQRHNWRDVRVVGELTASPGQKADKIHQLMRYVREIFYAQPLRRFVQGFCLHQNHVELWVVDRAGAYSSAEIDVIKSQEALVRALSSYMLMNDEELGLDPIIRYNEDDRCFVNIPRGTKKQRIIEISPQPVYRPETISSRGNTCFKTRDNKYLIKFSWGSGAKRSELEYLELAKKLPGVIHLKRSKSLYEVETHRKGIDFSTGYKWEMNSEGVHLSHGKTMDPKVEDYYMKRELTFAKLSPFGRPLNSCSTVHHKGVTKGLLIDLDMSTLHQDSRDNDEAKVITGTTKFMALELLAGIKDKDFSIQQTYRHDLESFFYVLLVGCMSYFECLKDLARTVRKILFGQPTLSGDRFMEYGTPENSDLLYDPIIAAFNDSILKLEGK</sequence>